<dbReference type="PANTHER" id="PTHR43283:SF3">
    <property type="entry name" value="BETA-LACTAMASE FAMILY PROTEIN (AFU_ORTHOLOGUE AFUA_5G07500)"/>
    <property type="match status" value="1"/>
</dbReference>
<evidence type="ECO:0000313" key="2">
    <source>
        <dbReference type="EMBL" id="GGE09073.1"/>
    </source>
</evidence>
<dbReference type="InterPro" id="IPR050789">
    <property type="entry name" value="Diverse_Enzym_Activities"/>
</dbReference>
<keyword evidence="3" id="KW-1185">Reference proteome</keyword>
<feature type="domain" description="Beta-lactamase-related" evidence="1">
    <location>
        <begin position="3"/>
        <end position="363"/>
    </location>
</feature>
<proteinExistence type="predicted"/>
<dbReference type="InterPro" id="IPR001466">
    <property type="entry name" value="Beta-lactam-related"/>
</dbReference>
<gene>
    <name evidence="2" type="ORF">GCM10011529_14350</name>
</gene>
<dbReference type="RefSeq" id="WP_188762255.1">
    <property type="nucleotide sequence ID" value="NZ_BMJM01000004.1"/>
</dbReference>
<reference evidence="2" key="1">
    <citation type="journal article" date="2014" name="Int. J. Syst. Evol. Microbiol.">
        <title>Complete genome sequence of Corynebacterium casei LMG S-19264T (=DSM 44701T), isolated from a smear-ripened cheese.</title>
        <authorList>
            <consortium name="US DOE Joint Genome Institute (JGI-PGF)"/>
            <person name="Walter F."/>
            <person name="Albersmeier A."/>
            <person name="Kalinowski J."/>
            <person name="Ruckert C."/>
        </authorList>
    </citation>
    <scope>NUCLEOTIDE SEQUENCE</scope>
    <source>
        <strain evidence="2">CGMCC 1.15519</strain>
    </source>
</reference>
<name>A0A917E6C2_9SPHN</name>
<dbReference type="InterPro" id="IPR012338">
    <property type="entry name" value="Beta-lactam/transpept-like"/>
</dbReference>
<dbReference type="PANTHER" id="PTHR43283">
    <property type="entry name" value="BETA-LACTAMASE-RELATED"/>
    <property type="match status" value="1"/>
</dbReference>
<dbReference type="Gene3D" id="3.40.710.10">
    <property type="entry name" value="DD-peptidase/beta-lactamase superfamily"/>
    <property type="match status" value="1"/>
</dbReference>
<reference evidence="2" key="2">
    <citation type="submission" date="2020-09" db="EMBL/GenBank/DDBJ databases">
        <authorList>
            <person name="Sun Q."/>
            <person name="Zhou Y."/>
        </authorList>
    </citation>
    <scope>NUCLEOTIDE SEQUENCE</scope>
    <source>
        <strain evidence="2">CGMCC 1.15519</strain>
    </source>
</reference>
<dbReference type="Proteomes" id="UP000635071">
    <property type="component" value="Unassembled WGS sequence"/>
</dbReference>
<dbReference type="AlphaFoldDB" id="A0A917E6C2"/>
<dbReference type="SUPFAM" id="SSF56601">
    <property type="entry name" value="beta-lactamase/transpeptidase-like"/>
    <property type="match status" value="1"/>
</dbReference>
<dbReference type="Pfam" id="PF00144">
    <property type="entry name" value="Beta-lactamase"/>
    <property type="match status" value="1"/>
</dbReference>
<accession>A0A917E6C2</accession>
<evidence type="ECO:0000259" key="1">
    <source>
        <dbReference type="Pfam" id="PF00144"/>
    </source>
</evidence>
<sequence length="379" mass="39556">MSLDRALAEALDAAGIPGAVAMVADRDGLIWQGAFGLQDPATAAPMTTDTLFQLASMSKAVTSVAALQLVESGILALDAPVGDFLPGLAEPQVITGFDDAGRVLLRPATRPITLRHLLTHTSGLGYDFVQASQQRARGDLPPIPGSLASLHTPLQFDPGDGWGYGVSTDWIGLLVEAASGQRLDDYFADHIFAPLGMTQTGFELPTEGLAAMHAHTPDGGMVAYPISIGGGRNAEFLSGGGGLSGSGGDYLRFLRMLLNGGSLEGAVILQPETVAEMFRNQIGALRAGGMTTTMPALSHAVSWFPDMTPGWSLGFMINPEAHGDGRSAGSLSWAGIANTYYWIDPAKGIAALLLMQFLPFADPGALAILSAFERAVYAS</sequence>
<evidence type="ECO:0000313" key="3">
    <source>
        <dbReference type="Proteomes" id="UP000635071"/>
    </source>
</evidence>
<comment type="caution">
    <text evidence="2">The sequence shown here is derived from an EMBL/GenBank/DDBJ whole genome shotgun (WGS) entry which is preliminary data.</text>
</comment>
<organism evidence="2 3">
    <name type="scientific">Sandarakinorhabdus glacialis</name>
    <dbReference type="NCBI Taxonomy" id="1614636"/>
    <lineage>
        <taxon>Bacteria</taxon>
        <taxon>Pseudomonadati</taxon>
        <taxon>Pseudomonadota</taxon>
        <taxon>Alphaproteobacteria</taxon>
        <taxon>Sphingomonadales</taxon>
        <taxon>Sphingosinicellaceae</taxon>
        <taxon>Sandarakinorhabdus</taxon>
    </lineage>
</organism>
<dbReference type="EMBL" id="BMJM01000004">
    <property type="protein sequence ID" value="GGE09073.1"/>
    <property type="molecule type" value="Genomic_DNA"/>
</dbReference>
<protein>
    <submittedName>
        <fullName evidence="2">1,4-butanediol diacrylate esterase</fullName>
    </submittedName>
</protein>